<proteinExistence type="predicted"/>
<evidence type="ECO:0000313" key="2">
    <source>
        <dbReference type="EMBL" id="KAF4645106.1"/>
    </source>
</evidence>
<evidence type="ECO:0000313" key="3">
    <source>
        <dbReference type="Proteomes" id="UP000557509"/>
    </source>
</evidence>
<dbReference type="EMBL" id="JAAUHK010000189">
    <property type="protein sequence ID" value="KAF4645106.1"/>
    <property type="molecule type" value="Genomic_DNA"/>
</dbReference>
<feature type="compositionally biased region" description="Polar residues" evidence="1">
    <location>
        <begin position="1"/>
        <end position="10"/>
    </location>
</feature>
<accession>A0A7J6KFB0</accession>
<comment type="caution">
    <text evidence="2">The sequence shown here is derived from an EMBL/GenBank/DDBJ whole genome shotgun (WGS) entry which is preliminary data.</text>
</comment>
<organism evidence="2 3">
    <name type="scientific">Toxoplasma gondii</name>
    <dbReference type="NCBI Taxonomy" id="5811"/>
    <lineage>
        <taxon>Eukaryota</taxon>
        <taxon>Sar</taxon>
        <taxon>Alveolata</taxon>
        <taxon>Apicomplexa</taxon>
        <taxon>Conoidasida</taxon>
        <taxon>Coccidia</taxon>
        <taxon>Eucoccidiorida</taxon>
        <taxon>Eimeriorina</taxon>
        <taxon>Sarcocystidae</taxon>
        <taxon>Toxoplasma</taxon>
    </lineage>
</organism>
<gene>
    <name evidence="2" type="ORF">TGRH88_009230</name>
</gene>
<dbReference type="AlphaFoldDB" id="A0A7J6KFB0"/>
<dbReference type="Proteomes" id="UP000557509">
    <property type="component" value="Unassembled WGS sequence"/>
</dbReference>
<evidence type="ECO:0000256" key="1">
    <source>
        <dbReference type="SAM" id="MobiDB-lite"/>
    </source>
</evidence>
<sequence length="86" mass="9315">MCQKSSTNCDPRQLLGQPLRKQTTLDTMDTEKTTKKGGQSRRSGKGTQASKSSARTEQHQEPTTAGPSKRSSHKKQSDQSSVPPGT</sequence>
<protein>
    <submittedName>
        <fullName evidence="2">Uncharacterized protein</fullName>
    </submittedName>
</protein>
<keyword evidence="3" id="KW-1185">Reference proteome</keyword>
<feature type="region of interest" description="Disordered" evidence="1">
    <location>
        <begin position="1"/>
        <end position="86"/>
    </location>
</feature>
<reference evidence="2 3" key="1">
    <citation type="submission" date="2020-03" db="EMBL/GenBank/DDBJ databases">
        <title>Genome sequence of Toxoplasma gondii RH-88 strain.</title>
        <authorList>
            <person name="Lorenzi H.A."/>
            <person name="Venepally P."/>
            <person name="Rozenberg A."/>
            <person name="Sibley D."/>
        </authorList>
    </citation>
    <scope>NUCLEOTIDE SEQUENCE [LARGE SCALE GENOMIC DNA]</scope>
    <source>
        <strain evidence="2 3">RH-88</strain>
    </source>
</reference>
<name>A0A7J6KFB0_TOXGO</name>